<dbReference type="InterPro" id="IPR036156">
    <property type="entry name" value="Beta-gal/glucu_dom_sf"/>
</dbReference>
<evidence type="ECO:0000259" key="9">
    <source>
        <dbReference type="Pfam" id="PF22666"/>
    </source>
</evidence>
<reference evidence="10 11" key="2">
    <citation type="journal article" date="2021" name="Syst. Appl. Microbiol.">
        <title>Phylogenetic classification of ten novel species belonging to the genus Bifidobacterium comprising B. phasiani sp. nov., B. pongonis sp. nov., B. saguinibicoloris sp. nov., B. colobi sp. nov., B. simiiventris sp. nov., B. santillanense sp. nov., B. miconis sp. nov., B. amazonense sp. nov., B. pluvialisilvae sp. nov., and B. miconisargentati sp. nov.</title>
        <authorList>
            <person name="Lugli G.A."/>
            <person name="Calvete-Torre I."/>
            <person name="Alessandri G."/>
            <person name="Milani C."/>
            <person name="Turroni F."/>
            <person name="Laiolo P."/>
            <person name="Ossiprandi M.C."/>
            <person name="Margolles A."/>
            <person name="Ruiz L."/>
            <person name="Ventura M."/>
        </authorList>
    </citation>
    <scope>NUCLEOTIDE SEQUENCE [LARGE SCALE GENOMIC DNA]</scope>
    <source>
        <strain evidence="10 11">MA1</strain>
    </source>
</reference>
<accession>A0ABS9VXE1</accession>
<dbReference type="InterPro" id="IPR006103">
    <property type="entry name" value="Glyco_hydro_2_cat"/>
</dbReference>
<evidence type="ECO:0000313" key="10">
    <source>
        <dbReference type="EMBL" id="MCH9276775.1"/>
    </source>
</evidence>
<evidence type="ECO:0000256" key="4">
    <source>
        <dbReference type="SAM" id="Coils"/>
    </source>
</evidence>
<dbReference type="Gene3D" id="2.60.120.260">
    <property type="entry name" value="Galactose-binding domain-like"/>
    <property type="match status" value="1"/>
</dbReference>
<dbReference type="InterPro" id="IPR017853">
    <property type="entry name" value="GH"/>
</dbReference>
<proteinExistence type="inferred from homology"/>
<dbReference type="PANTHER" id="PTHR42732">
    <property type="entry name" value="BETA-GALACTOSIDASE"/>
    <property type="match status" value="1"/>
</dbReference>
<dbReference type="EMBL" id="JAFEJT020000055">
    <property type="protein sequence ID" value="MCH9276775.1"/>
    <property type="molecule type" value="Genomic_DNA"/>
</dbReference>
<dbReference type="PANTHER" id="PTHR42732:SF1">
    <property type="entry name" value="BETA-MANNOSIDASE"/>
    <property type="match status" value="1"/>
</dbReference>
<feature type="domain" description="Glycoside hydrolase family 2 catalytic" evidence="7">
    <location>
        <begin position="356"/>
        <end position="543"/>
    </location>
</feature>
<dbReference type="Gene3D" id="2.60.40.10">
    <property type="entry name" value="Immunoglobulins"/>
    <property type="match status" value="3"/>
</dbReference>
<dbReference type="Pfam" id="PF22666">
    <property type="entry name" value="Glyco_hydro_2_N2"/>
    <property type="match status" value="1"/>
</dbReference>
<feature type="domain" description="Beta-mannosidase-like galactose-binding" evidence="9">
    <location>
        <begin position="46"/>
        <end position="125"/>
    </location>
</feature>
<dbReference type="SUPFAM" id="SSF49785">
    <property type="entry name" value="Galactose-binding domain-like"/>
    <property type="match status" value="1"/>
</dbReference>
<dbReference type="InterPro" id="IPR006102">
    <property type="entry name" value="Ig-like_GH2"/>
</dbReference>
<keyword evidence="2" id="KW-0378">Hydrolase</keyword>
<keyword evidence="11" id="KW-1185">Reference proteome</keyword>
<evidence type="ECO:0000256" key="1">
    <source>
        <dbReference type="ARBA" id="ARBA00007401"/>
    </source>
</evidence>
<feature type="coiled-coil region" evidence="4">
    <location>
        <begin position="527"/>
        <end position="554"/>
    </location>
</feature>
<dbReference type="Pfam" id="PF02836">
    <property type="entry name" value="Glyco_hydro_2_C"/>
    <property type="match status" value="1"/>
</dbReference>
<evidence type="ECO:0000256" key="3">
    <source>
        <dbReference type="ARBA" id="ARBA00023295"/>
    </source>
</evidence>
<dbReference type="InterPro" id="IPR051913">
    <property type="entry name" value="GH2_Domain-Containing"/>
</dbReference>
<sequence>MRAIGFNDGWSYRHLGATDEPFVPVTLPHDAMLSEPRTPVAESGINSGWFEGRDYEYVRRFTPGEELAGRAMILEFEGVYHDAEVWIDGRQVAFRPYGYTDFSVDVSDALTVGREHEIRVVARNADQPNSRWYSGAGIYRPVTLWVAPRDHIKLDGVTVRTLSIGTPDESVSSGLPDGGATVPARVQFTVEATAPGSVSISVTPVPSDKLTVSRRLTGGVPTTQALGVTLPQSRLRRDSPSAGPSREANARGVCRRGASDSEPDNVARSASEIAGRAEAADGVVYATVPTAADGVAAITLDIPSPRLWSPEAPNLYTAHIRYESANADPDGTYGSHDMDETDVTFGIRTLAWGSEGFKINGRRVIIQGACIHHDNGVLGACAYPDAEERKLTLLKQAGYNAVRSAHNPCSKALLDAADRLGMLVMDEYIDHWYIHKTRHDYVDRFDRWWRQDLADMVAKDRNHPSVIMYSTGNEVGETAHHRGIALAGAMTRHLHALDPTRPVTCGINIFFNLLSAIRLGQYSDRKAEREARRAANLRKAFEQAETAKRTAQTAVRHVIRGAAAEPPFEAPGHRRSIVGSEFFNQLAGRLGADFMKTMASLPPCDWVTRGAFANMDIAGYNYGINRYGHDLARYPHRLILGTETFCTDAYRFREYAKTHPRVIGDFVWAGMDYMGETGIGSWEYEDYAPLRIGYGWLTAGSGRLDLTGRPLGEAYYTRVALEAPGADDQLGHFDQSDRVGRRNRVGHPDHVGRPDRIGHPDRGPYIAVRPVNHTDDKHSPSAWKMSDAIRSWSWNGCNGRLAHVEVYARAAAVALFVNGREVGRKTLRDECIARFMCMYRPGVIEAVAYDATGHEIGRDSLRSASDRTELRADVEWPVAAGAMNVENLGDAVGSHDAANDAESRSVHVLPGRLAFVRVRYTDEHGITKPLERGNLHAGVAGGDLLGFGCAAPFNRGSFVTGATGTYYGEALAVVRVPAGAVAGDTVTLRVTDGAHHASADIVVA</sequence>
<keyword evidence="4" id="KW-0175">Coiled coil</keyword>
<dbReference type="Pfam" id="PF00703">
    <property type="entry name" value="Glyco_hydro_2"/>
    <property type="match status" value="1"/>
</dbReference>
<dbReference type="InterPro" id="IPR008979">
    <property type="entry name" value="Galactose-bd-like_sf"/>
</dbReference>
<dbReference type="Proteomes" id="UP000710815">
    <property type="component" value="Unassembled WGS sequence"/>
</dbReference>
<comment type="similarity">
    <text evidence="1">Belongs to the glycosyl hydrolase 2 family.</text>
</comment>
<feature type="compositionally biased region" description="Basic and acidic residues" evidence="5">
    <location>
        <begin position="739"/>
        <end position="762"/>
    </location>
</feature>
<dbReference type="Gene3D" id="3.20.20.80">
    <property type="entry name" value="Glycosidases"/>
    <property type="match status" value="1"/>
</dbReference>
<comment type="caution">
    <text evidence="10">The sequence shown here is derived from an EMBL/GenBank/DDBJ whole genome shotgun (WGS) entry which is preliminary data.</text>
</comment>
<protein>
    <submittedName>
        <fullName evidence="10">DUF4982 domain-containing protein</fullName>
    </submittedName>
</protein>
<evidence type="ECO:0000259" key="7">
    <source>
        <dbReference type="Pfam" id="PF02836"/>
    </source>
</evidence>
<dbReference type="SUPFAM" id="SSF51445">
    <property type="entry name" value="(Trans)glycosidases"/>
    <property type="match status" value="1"/>
</dbReference>
<gene>
    <name evidence="10" type="ORF">JS533_010905</name>
</gene>
<evidence type="ECO:0000313" key="11">
    <source>
        <dbReference type="Proteomes" id="UP000710815"/>
    </source>
</evidence>
<organism evidence="10 11">
    <name type="scientific">Bifidobacterium amazonense</name>
    <dbReference type="NCBI Taxonomy" id="2809027"/>
    <lineage>
        <taxon>Bacteria</taxon>
        <taxon>Bacillati</taxon>
        <taxon>Actinomycetota</taxon>
        <taxon>Actinomycetes</taxon>
        <taxon>Bifidobacteriales</taxon>
        <taxon>Bifidobacteriaceae</taxon>
        <taxon>Bifidobacterium</taxon>
    </lineage>
</organism>
<evidence type="ECO:0000259" key="6">
    <source>
        <dbReference type="Pfam" id="PF00703"/>
    </source>
</evidence>
<dbReference type="InterPro" id="IPR054593">
    <property type="entry name" value="Beta-mannosidase-like_N2"/>
</dbReference>
<feature type="region of interest" description="Disordered" evidence="5">
    <location>
        <begin position="739"/>
        <end position="764"/>
    </location>
</feature>
<dbReference type="InterPro" id="IPR032311">
    <property type="entry name" value="DUF4982"/>
</dbReference>
<feature type="domain" description="Glycoside hydrolase family 2 immunoglobulin-like beta-sandwich" evidence="6">
    <location>
        <begin position="292"/>
        <end position="326"/>
    </location>
</feature>
<feature type="region of interest" description="Disordered" evidence="5">
    <location>
        <begin position="230"/>
        <end position="268"/>
    </location>
</feature>
<dbReference type="Pfam" id="PF16355">
    <property type="entry name" value="DUF4982"/>
    <property type="match status" value="1"/>
</dbReference>
<keyword evidence="3" id="KW-0326">Glycosidase</keyword>
<dbReference type="SUPFAM" id="SSF49303">
    <property type="entry name" value="beta-Galactosidase/glucuronidase domain"/>
    <property type="match status" value="1"/>
</dbReference>
<dbReference type="InterPro" id="IPR013783">
    <property type="entry name" value="Ig-like_fold"/>
</dbReference>
<name>A0ABS9VXE1_9BIFI</name>
<reference evidence="10 11" key="1">
    <citation type="journal article" date="2021" name="Environ. Microbiol.">
        <title>Genetic insights into the dark matter of the mammalian gut microbiota through targeted genome reconstruction.</title>
        <authorList>
            <person name="Lugli G.A."/>
            <person name="Alessandri G."/>
            <person name="Milani C."/>
            <person name="Viappiani A."/>
            <person name="Fontana F."/>
            <person name="Tarracchini C."/>
            <person name="Mancabelli L."/>
            <person name="Argentini C."/>
            <person name="Ruiz L."/>
            <person name="Margolles A."/>
            <person name="van Sinderen D."/>
            <person name="Turroni F."/>
            <person name="Ventura M."/>
        </authorList>
    </citation>
    <scope>NUCLEOTIDE SEQUENCE [LARGE SCALE GENOMIC DNA]</scope>
    <source>
        <strain evidence="10 11">MA1</strain>
    </source>
</reference>
<evidence type="ECO:0000256" key="2">
    <source>
        <dbReference type="ARBA" id="ARBA00022801"/>
    </source>
</evidence>
<evidence type="ECO:0000256" key="5">
    <source>
        <dbReference type="SAM" id="MobiDB-lite"/>
    </source>
</evidence>
<feature type="domain" description="DUF4982" evidence="8">
    <location>
        <begin position="800"/>
        <end position="856"/>
    </location>
</feature>
<dbReference type="RefSeq" id="WP_241514557.1">
    <property type="nucleotide sequence ID" value="NZ_JAFEJT020000055.1"/>
</dbReference>
<evidence type="ECO:0000259" key="8">
    <source>
        <dbReference type="Pfam" id="PF16355"/>
    </source>
</evidence>